<keyword evidence="2" id="KW-1185">Reference proteome</keyword>
<dbReference type="PANTHER" id="PTHR16091">
    <property type="entry name" value="TTC17 PROTEIN"/>
    <property type="match status" value="1"/>
</dbReference>
<name>A0A4C1W0K0_EUMVA</name>
<dbReference type="OrthoDB" id="2115703at2759"/>
<reference evidence="1 2" key="1">
    <citation type="journal article" date="2019" name="Commun. Biol.">
        <title>The bagworm genome reveals a unique fibroin gene that provides high tensile strength.</title>
        <authorList>
            <person name="Kono N."/>
            <person name="Nakamura H."/>
            <person name="Ohtoshi R."/>
            <person name="Tomita M."/>
            <person name="Numata K."/>
            <person name="Arakawa K."/>
        </authorList>
    </citation>
    <scope>NUCLEOTIDE SEQUENCE [LARGE SCALE GENOMIC DNA]</scope>
</reference>
<dbReference type="SUPFAM" id="SSF48452">
    <property type="entry name" value="TPR-like"/>
    <property type="match status" value="1"/>
</dbReference>
<gene>
    <name evidence="1" type="primary">TTC17</name>
    <name evidence="1" type="ORF">EVAR_30508_1</name>
</gene>
<dbReference type="PANTHER" id="PTHR16091:SF1">
    <property type="entry name" value="TETRATRICOPEPTIDE REPEAT PROTEIN 17"/>
    <property type="match status" value="1"/>
</dbReference>
<proteinExistence type="predicted"/>
<dbReference type="Proteomes" id="UP000299102">
    <property type="component" value="Unassembled WGS sequence"/>
</dbReference>
<organism evidence="1 2">
    <name type="scientific">Eumeta variegata</name>
    <name type="common">Bagworm moth</name>
    <name type="synonym">Eumeta japonica</name>
    <dbReference type="NCBI Taxonomy" id="151549"/>
    <lineage>
        <taxon>Eukaryota</taxon>
        <taxon>Metazoa</taxon>
        <taxon>Ecdysozoa</taxon>
        <taxon>Arthropoda</taxon>
        <taxon>Hexapoda</taxon>
        <taxon>Insecta</taxon>
        <taxon>Pterygota</taxon>
        <taxon>Neoptera</taxon>
        <taxon>Endopterygota</taxon>
        <taxon>Lepidoptera</taxon>
        <taxon>Glossata</taxon>
        <taxon>Ditrysia</taxon>
        <taxon>Tineoidea</taxon>
        <taxon>Psychidae</taxon>
        <taxon>Oiketicinae</taxon>
        <taxon>Eumeta</taxon>
    </lineage>
</organism>
<comment type="caution">
    <text evidence="1">The sequence shown here is derived from an EMBL/GenBank/DDBJ whole genome shotgun (WGS) entry which is preliminary data.</text>
</comment>
<dbReference type="InterPro" id="IPR052630">
    <property type="entry name" value="TTC17"/>
</dbReference>
<dbReference type="EMBL" id="BGZK01000440">
    <property type="protein sequence ID" value="GBP43674.1"/>
    <property type="molecule type" value="Genomic_DNA"/>
</dbReference>
<dbReference type="InterPro" id="IPR011990">
    <property type="entry name" value="TPR-like_helical_dom_sf"/>
</dbReference>
<sequence length="818" mass="93326">MNRQNLSSDPELSLPEQIAPIMTVDQFGHWVANILKRNSSSWLHYNMASLYWRVRGNAPKAMECSRRAVHYAPREYKDIALLSMGTIFHRSKKTSDAIIVLGAAVDHGPNISANHFALANAYAVIDLLLNFEFSYLNTVKKEAHWLKSQASFLKTMKHTEKFDFTNVENNCKKMSELTGLNIKELKKEGDKNSLIQYFLESSMYNENWLNEKGVNAVESAYNLQRLVQHIEKHANLISDYVTKTDQLRTSDGKFNKEITSITDFANLINANDILHGNTKEREQTTTTEKNKLKNDIEESYFEYEDGFVLYPPTLKVSRNVEDFDKDPKWPTKDYCTHKSKTFPSSLDTIYPVFIPYENKGILLKYLLTDKIGLSAHSEHELPWHPPICPQDKDLPSGLGQKKIKSQLPNEGLTAHLKLKFLEYVGDGDIETARNMQDAEIGQRIQTAINMEVAPKWLLYVLSSLYWRVRSNNVNALNCLLTANRTVPKRHKDLVLTSLASVYLEMGFVDEAFAAAEEAFHLSLYEPATNFVLAQLNMVRKNRKTQQFHLKQVIRVEPSFMNGLARTLLEAISCTMSETQKDIADLFDGEVCAQVEPGMSLVCEKDGTNCHLTNIHCFGSRSRPEGSTLIGLLELHNEMTRDENMNEEVLERLRDDKTDKKDQEQHRKNFELMHQYLNNMLKECGPQGCAGIHQIDAPKDAECTYQYLQRGYWMHILSLKQLLTEAQLKLPAEISTVNPSSKKIPECKVTIDPTQDFFMEKLHKVDVEGWEASLSIMHQVAEMFDVFNFGILGSKMAQYVDTRSVIKPPVATLGGVIVM</sequence>
<dbReference type="GO" id="GO:0005737">
    <property type="term" value="C:cytoplasm"/>
    <property type="evidence" value="ECO:0007669"/>
    <property type="project" value="TreeGrafter"/>
</dbReference>
<accession>A0A4C1W0K0</accession>
<evidence type="ECO:0000313" key="2">
    <source>
        <dbReference type="Proteomes" id="UP000299102"/>
    </source>
</evidence>
<dbReference type="GO" id="GO:0015629">
    <property type="term" value="C:actin cytoskeleton"/>
    <property type="evidence" value="ECO:0007669"/>
    <property type="project" value="TreeGrafter"/>
</dbReference>
<evidence type="ECO:0000313" key="1">
    <source>
        <dbReference type="EMBL" id="GBP43674.1"/>
    </source>
</evidence>
<dbReference type="AlphaFoldDB" id="A0A4C1W0K0"/>
<dbReference type="GO" id="GO:0030041">
    <property type="term" value="P:actin filament polymerization"/>
    <property type="evidence" value="ECO:0007669"/>
    <property type="project" value="TreeGrafter"/>
</dbReference>
<dbReference type="Gene3D" id="1.25.40.10">
    <property type="entry name" value="Tetratricopeptide repeat domain"/>
    <property type="match status" value="1"/>
</dbReference>
<protein>
    <submittedName>
        <fullName evidence="1">Tetratricopeptide repeat protein 17</fullName>
    </submittedName>
</protein>